<keyword evidence="2" id="KW-1185">Reference proteome</keyword>
<dbReference type="RefSeq" id="WP_069126919.1">
    <property type="nucleotide sequence ID" value="NZ_MARB01000021.1"/>
</dbReference>
<proteinExistence type="predicted"/>
<organism evidence="1 2">
    <name type="scientific">Candidatus Thiodiazotropha endolucinida</name>
    <dbReference type="NCBI Taxonomy" id="1655433"/>
    <lineage>
        <taxon>Bacteria</taxon>
        <taxon>Pseudomonadati</taxon>
        <taxon>Pseudomonadota</taxon>
        <taxon>Gammaproteobacteria</taxon>
        <taxon>Chromatiales</taxon>
        <taxon>Sedimenticolaceae</taxon>
        <taxon>Candidatus Thiodiazotropha</taxon>
    </lineage>
</organism>
<evidence type="ECO:0000313" key="1">
    <source>
        <dbReference type="EMBL" id="ODJ86470.1"/>
    </source>
</evidence>
<comment type="caution">
    <text evidence="1">The sequence shown here is derived from an EMBL/GenBank/DDBJ whole genome shotgun (WGS) entry which is preliminary data.</text>
</comment>
<reference evidence="1 2" key="1">
    <citation type="submission" date="2016-06" db="EMBL/GenBank/DDBJ databases">
        <title>Genome sequence of endosymbiont of Candidatus Endolucinida thiodiazotropha.</title>
        <authorList>
            <person name="Poehlein A."/>
            <person name="Koenig S."/>
            <person name="Heiden S.E."/>
            <person name="Thuermer A."/>
            <person name="Voget S."/>
            <person name="Daniel R."/>
            <person name="Markert S."/>
            <person name="Gros O."/>
            <person name="Schweder T."/>
        </authorList>
    </citation>
    <scope>NUCLEOTIDE SEQUENCE [LARGE SCALE GENOMIC DNA]</scope>
    <source>
        <strain evidence="1 2">COS</strain>
    </source>
</reference>
<dbReference type="EMBL" id="MARB01000021">
    <property type="protein sequence ID" value="ODJ86470.1"/>
    <property type="molecule type" value="Genomic_DNA"/>
</dbReference>
<protein>
    <submittedName>
        <fullName evidence="1">Uncharacterized protein</fullName>
    </submittedName>
</protein>
<name>A0A7Z1AE03_9GAMM</name>
<accession>A0A7Z1AE03</accession>
<dbReference type="Proteomes" id="UP000094769">
    <property type="component" value="Unassembled WGS sequence"/>
</dbReference>
<evidence type="ECO:0000313" key="2">
    <source>
        <dbReference type="Proteomes" id="UP000094769"/>
    </source>
</evidence>
<dbReference type="OrthoDB" id="5296242at2"/>
<sequence>MSGSLSETFFRPDELACERLTIPSPLYNQCRLMLSRCHYEHIFIPVRTMQIQAVIDEDEVIFVDNQAYAVRDGEGGKLIRLAWKFRRDQERDSLTDPAPIDLIYYDGQARELHTRLIGDFKKALDIMEVRFKESGCEARVKRVLPFPKPHPKQ</sequence>
<dbReference type="AlphaFoldDB" id="A0A7Z1AE03"/>
<gene>
    <name evidence="1" type="ORF">CODIS_32540</name>
</gene>